<dbReference type="EMBL" id="CP137555">
    <property type="protein sequence ID" value="WOX04012.1"/>
    <property type="molecule type" value="Genomic_DNA"/>
</dbReference>
<evidence type="ECO:0000256" key="1">
    <source>
        <dbReference type="SAM" id="Phobius"/>
    </source>
</evidence>
<dbReference type="KEGG" id="mpaf:R5R33_09685"/>
<accession>A0AAU0MU65</accession>
<evidence type="ECO:0000313" key="3">
    <source>
        <dbReference type="EMBL" id="WOX04012.1"/>
    </source>
</evidence>
<dbReference type="Pfam" id="PF20598">
    <property type="entry name" value="DUF6795"/>
    <property type="match status" value="1"/>
</dbReference>
<gene>
    <name evidence="3" type="ORF">R5R33_09685</name>
</gene>
<organism evidence="3 4">
    <name type="scientific">Microbulbifer pacificus</name>
    <dbReference type="NCBI Taxonomy" id="407164"/>
    <lineage>
        <taxon>Bacteria</taxon>
        <taxon>Pseudomonadati</taxon>
        <taxon>Pseudomonadota</taxon>
        <taxon>Gammaproteobacteria</taxon>
        <taxon>Cellvibrionales</taxon>
        <taxon>Microbulbiferaceae</taxon>
        <taxon>Microbulbifer</taxon>
    </lineage>
</organism>
<feature type="domain" description="DUF6795" evidence="2">
    <location>
        <begin position="37"/>
        <end position="135"/>
    </location>
</feature>
<dbReference type="RefSeq" id="WP_318952495.1">
    <property type="nucleotide sequence ID" value="NZ_CP137555.1"/>
</dbReference>
<keyword evidence="4" id="KW-1185">Reference proteome</keyword>
<keyword evidence="1" id="KW-0812">Transmembrane</keyword>
<feature type="transmembrane region" description="Helical" evidence="1">
    <location>
        <begin position="6"/>
        <end position="25"/>
    </location>
</feature>
<evidence type="ECO:0000259" key="2">
    <source>
        <dbReference type="Pfam" id="PF20598"/>
    </source>
</evidence>
<reference evidence="3 4" key="1">
    <citation type="submission" date="2023-10" db="EMBL/GenBank/DDBJ databases">
        <title>Description of Microbulbifer bruguierae sp. nov., isolated from the sediments of mangrove plant Bruguiera sexangula and comparative genomic analyses of the genus Microbulbifer.</title>
        <authorList>
            <person name="Long M."/>
        </authorList>
    </citation>
    <scope>NUCLEOTIDE SEQUENCE [LARGE SCALE GENOMIC DNA]</scope>
    <source>
        <strain evidence="3 4">SPO729</strain>
    </source>
</reference>
<dbReference type="InterPro" id="IPR046474">
    <property type="entry name" value="DUF6795"/>
</dbReference>
<proteinExistence type="predicted"/>
<keyword evidence="1" id="KW-1133">Transmembrane helix</keyword>
<protein>
    <submittedName>
        <fullName evidence="3">DUF6795 domain-containing protein</fullName>
    </submittedName>
</protein>
<name>A0AAU0MU65_9GAMM</name>
<keyword evidence="1" id="KW-0472">Membrane</keyword>
<evidence type="ECO:0000313" key="4">
    <source>
        <dbReference type="Proteomes" id="UP001302477"/>
    </source>
</evidence>
<dbReference type="AlphaFoldDB" id="A0AAU0MU65"/>
<dbReference type="Proteomes" id="UP001302477">
    <property type="component" value="Chromosome"/>
</dbReference>
<sequence length="153" mass="17615">MQELGIPFWALLIIAFALVMLFTDIGKAYTFSEMRLEITCQGVPAVGAVVKRRIRWQKELTDEFTADSSGVVVLPQVRERSIMQFTPSEFVASQVLVVQFSNQEFKIWINAKRRPQNNSELDGNPMTMKCELSDEQRLVTDFRNSFLTNCTWK</sequence>